<dbReference type="Proteomes" id="UP000494125">
    <property type="component" value="Unassembled WGS sequence"/>
</dbReference>
<proteinExistence type="predicted"/>
<accession>A0A6P2MGV8</accession>
<evidence type="ECO:0000313" key="2">
    <source>
        <dbReference type="EMBL" id="VWB84765.1"/>
    </source>
</evidence>
<keyword evidence="3" id="KW-1185">Reference proteome</keyword>
<feature type="signal peptide" evidence="1">
    <location>
        <begin position="1"/>
        <end position="31"/>
    </location>
</feature>
<dbReference type="EMBL" id="CABVPN010000020">
    <property type="protein sequence ID" value="VWB84765.1"/>
    <property type="molecule type" value="Genomic_DNA"/>
</dbReference>
<feature type="chain" id="PRO_5026977674" evidence="1">
    <location>
        <begin position="32"/>
        <end position="544"/>
    </location>
</feature>
<evidence type="ECO:0000313" key="3">
    <source>
        <dbReference type="Proteomes" id="UP000494125"/>
    </source>
</evidence>
<sequence length="544" mass="58070">MSNLKPLFLRAAIRFCLSGALALGHAVSAHAAADDPFSVPCSRSPTISDHSYAPLVIEVGDYLYLPDIPTGTMGALVGRIHKTNPQLTQLAIIFKEATTWDDFPDVAVGAWLSASGGLRSIVVPNSQDVRFPNLPYSSKTTLNRLSADYIINGMQIASIAQFTQQTSNSLGQFVRGPGTQVQDQTARKMVADAFLNQSPMTFGAHMFYSSIMLGDRGQQLSDWWLNGNFSNMGLCGYSSQFIYRTTVTPTASRTLTLSPISGTISVSNGKMLVSVPPVCRITDGNMECPISANSTATMDNISFIVPPSQQSDVWFKTAGGQKLSKVSATALGTTKLVVTSSLLDSLLGDAEAKPLGETIGAIVQSTGGTAVDMRVSFFEDTELKRLTFGVAIDERDPAAMGKYSGSIGQDAEIVVPLTIRQYGASKATKVSVDVLAPSVQTADGPRCKFVDKSGATVVAVPSIVRFYDGTGLDDRPDNCAGTVYDVATLRWRETLGGAFAYEGALDMDLRFPLDPKQLATDTSGAPWFGTVSASGEVRVRADWL</sequence>
<evidence type="ECO:0000256" key="1">
    <source>
        <dbReference type="SAM" id="SignalP"/>
    </source>
</evidence>
<organism evidence="2 3">
    <name type="scientific">Burkholderia diffusa</name>
    <dbReference type="NCBI Taxonomy" id="488732"/>
    <lineage>
        <taxon>Bacteria</taxon>
        <taxon>Pseudomonadati</taxon>
        <taxon>Pseudomonadota</taxon>
        <taxon>Betaproteobacteria</taxon>
        <taxon>Burkholderiales</taxon>
        <taxon>Burkholderiaceae</taxon>
        <taxon>Burkholderia</taxon>
        <taxon>Burkholderia cepacia complex</taxon>
    </lineage>
</organism>
<protein>
    <submittedName>
        <fullName evidence="2">Uncharacterized protein</fullName>
    </submittedName>
</protein>
<dbReference type="GeneID" id="93029131"/>
<gene>
    <name evidence="2" type="ORF">BDI24065_04064</name>
</gene>
<dbReference type="AlphaFoldDB" id="A0A6P2MGV8"/>
<reference evidence="2 3" key="1">
    <citation type="submission" date="2019-09" db="EMBL/GenBank/DDBJ databases">
        <authorList>
            <person name="Depoorter E."/>
        </authorList>
    </citation>
    <scope>NUCLEOTIDE SEQUENCE [LARGE SCALE GENOMIC DNA]</scope>
    <source>
        <strain evidence="2">LMG 24065</strain>
    </source>
</reference>
<name>A0A6P2MGV8_9BURK</name>
<keyword evidence="1" id="KW-0732">Signal</keyword>
<dbReference type="RefSeq" id="WP_151049355.1">
    <property type="nucleotide sequence ID" value="NZ_CABVPN010000020.1"/>
</dbReference>